<keyword evidence="8" id="KW-0436">Ligase</keyword>
<evidence type="ECO:0000259" key="7">
    <source>
        <dbReference type="Pfam" id="PF04932"/>
    </source>
</evidence>
<reference evidence="8 9" key="1">
    <citation type="submission" date="2016-11" db="EMBL/GenBank/DDBJ databases">
        <authorList>
            <person name="Jaros S."/>
            <person name="Januszkiewicz K."/>
            <person name="Wedrychowicz H."/>
        </authorList>
    </citation>
    <scope>NUCLEOTIDE SEQUENCE [LARGE SCALE GENOMIC DNA]</scope>
    <source>
        <strain evidence="8 9">DSM 21074</strain>
    </source>
</reference>
<feature type="transmembrane region" description="Helical" evidence="6">
    <location>
        <begin position="229"/>
        <end position="248"/>
    </location>
</feature>
<feature type="transmembrane region" description="Helical" evidence="6">
    <location>
        <begin position="200"/>
        <end position="217"/>
    </location>
</feature>
<keyword evidence="9" id="KW-1185">Reference proteome</keyword>
<dbReference type="PANTHER" id="PTHR37422">
    <property type="entry name" value="TEICHURONIC ACID BIOSYNTHESIS PROTEIN TUAE"/>
    <property type="match status" value="1"/>
</dbReference>
<dbReference type="Pfam" id="PF04932">
    <property type="entry name" value="Wzy_C"/>
    <property type="match status" value="1"/>
</dbReference>
<evidence type="ECO:0000256" key="2">
    <source>
        <dbReference type="ARBA" id="ARBA00022692"/>
    </source>
</evidence>
<dbReference type="InterPro" id="IPR007016">
    <property type="entry name" value="O-antigen_ligase-rel_domated"/>
</dbReference>
<name>A0A1M6KJN4_9BACT</name>
<keyword evidence="4 6" id="KW-0472">Membrane</keyword>
<feature type="domain" description="O-antigen ligase-related" evidence="7">
    <location>
        <begin position="187"/>
        <end position="347"/>
    </location>
</feature>
<evidence type="ECO:0000256" key="3">
    <source>
        <dbReference type="ARBA" id="ARBA00022989"/>
    </source>
</evidence>
<sequence length="450" mass="49742">MKISLRFLYAIPILSILFTDRAFTEFLFPEEGNPLAVKYTLGLLGCSLAGAVLLHRSMEPLMRRWLLLLLAALGGLALESYAGWGTWMVYNHVFSKLLVLLHVFALYAFYRRFGLPPFGLLMAVLLLGLGANLVLYHPEALSLSGFLANERGFGSNSAMLLLLPTLYYFNQYLTRGGLVRLLLAFGGMAFIIFLQHRSVWLALGMALALNVLLVAFDRLEGARLSTQRLLPMVLLPFIVLVSGGMVVLTDPKISRKLENSVNNILHPEKGGTGGWRLQQFESYKPFLLEYPIAGMRLKGFELPVQFYTIGDDGASDAKTWSDMTGHHFHSFYVDRLFYFGILGLLLTVLAPLVVLARRIRQPEPLPAPTAALVLFCLSTFIYSISYDWPLYFFGVWGLALAAATVPFRRPVPVAAAPRSVAALPAPLLRSSSASAPAPSYAHPTAATARR</sequence>
<feature type="transmembrane region" description="Helical" evidence="6">
    <location>
        <begin position="93"/>
        <end position="110"/>
    </location>
</feature>
<feature type="transmembrane region" description="Helical" evidence="6">
    <location>
        <begin position="66"/>
        <end position="87"/>
    </location>
</feature>
<dbReference type="STRING" id="1121955.SAMN02745146_3457"/>
<evidence type="ECO:0000313" key="8">
    <source>
        <dbReference type="EMBL" id="SHJ59041.1"/>
    </source>
</evidence>
<evidence type="ECO:0000256" key="6">
    <source>
        <dbReference type="SAM" id="Phobius"/>
    </source>
</evidence>
<evidence type="ECO:0000256" key="1">
    <source>
        <dbReference type="ARBA" id="ARBA00004141"/>
    </source>
</evidence>
<keyword evidence="2 6" id="KW-0812">Transmembrane</keyword>
<keyword evidence="3 6" id="KW-1133">Transmembrane helix</keyword>
<dbReference type="PANTHER" id="PTHR37422:SF13">
    <property type="entry name" value="LIPOPOLYSACCHARIDE BIOSYNTHESIS PROTEIN PA4999-RELATED"/>
    <property type="match status" value="1"/>
</dbReference>
<comment type="subcellular location">
    <subcellularLocation>
        <location evidence="1">Membrane</location>
        <topology evidence="1">Multi-pass membrane protein</topology>
    </subcellularLocation>
</comment>
<feature type="transmembrane region" description="Helical" evidence="6">
    <location>
        <begin position="390"/>
        <end position="408"/>
    </location>
</feature>
<evidence type="ECO:0000256" key="5">
    <source>
        <dbReference type="SAM" id="MobiDB-lite"/>
    </source>
</evidence>
<dbReference type="OrthoDB" id="742098at2"/>
<feature type="transmembrane region" description="Helical" evidence="6">
    <location>
        <begin position="177"/>
        <end position="194"/>
    </location>
</feature>
<dbReference type="GO" id="GO:0016874">
    <property type="term" value="F:ligase activity"/>
    <property type="evidence" value="ECO:0007669"/>
    <property type="project" value="UniProtKB-KW"/>
</dbReference>
<feature type="transmembrane region" description="Helical" evidence="6">
    <location>
        <begin position="117"/>
        <end position="137"/>
    </location>
</feature>
<feature type="transmembrane region" description="Helical" evidence="6">
    <location>
        <begin position="7"/>
        <end position="24"/>
    </location>
</feature>
<evidence type="ECO:0000313" key="9">
    <source>
        <dbReference type="Proteomes" id="UP000184418"/>
    </source>
</evidence>
<dbReference type="Proteomes" id="UP000184418">
    <property type="component" value="Unassembled WGS sequence"/>
</dbReference>
<feature type="region of interest" description="Disordered" evidence="5">
    <location>
        <begin position="430"/>
        <end position="450"/>
    </location>
</feature>
<feature type="transmembrane region" description="Helical" evidence="6">
    <location>
        <begin position="152"/>
        <end position="170"/>
    </location>
</feature>
<dbReference type="RefSeq" id="WP_073111513.1">
    <property type="nucleotide sequence ID" value="NZ_FQYN01000008.1"/>
</dbReference>
<dbReference type="GO" id="GO:0016020">
    <property type="term" value="C:membrane"/>
    <property type="evidence" value="ECO:0007669"/>
    <property type="project" value="UniProtKB-SubCell"/>
</dbReference>
<evidence type="ECO:0000256" key="4">
    <source>
        <dbReference type="ARBA" id="ARBA00023136"/>
    </source>
</evidence>
<accession>A0A1M6KJN4</accession>
<dbReference type="InterPro" id="IPR051533">
    <property type="entry name" value="WaaL-like"/>
</dbReference>
<feature type="transmembrane region" description="Helical" evidence="6">
    <location>
        <begin position="336"/>
        <end position="355"/>
    </location>
</feature>
<feature type="transmembrane region" description="Helical" evidence="6">
    <location>
        <begin position="36"/>
        <end position="54"/>
    </location>
</feature>
<proteinExistence type="predicted"/>
<organism evidence="8 9">
    <name type="scientific">Hymenobacter daecheongensis DSM 21074</name>
    <dbReference type="NCBI Taxonomy" id="1121955"/>
    <lineage>
        <taxon>Bacteria</taxon>
        <taxon>Pseudomonadati</taxon>
        <taxon>Bacteroidota</taxon>
        <taxon>Cytophagia</taxon>
        <taxon>Cytophagales</taxon>
        <taxon>Hymenobacteraceae</taxon>
        <taxon>Hymenobacter</taxon>
    </lineage>
</organism>
<gene>
    <name evidence="8" type="ORF">SAMN02745146_3457</name>
</gene>
<feature type="transmembrane region" description="Helical" evidence="6">
    <location>
        <begin position="367"/>
        <end position="384"/>
    </location>
</feature>
<dbReference type="EMBL" id="FQYN01000008">
    <property type="protein sequence ID" value="SHJ59041.1"/>
    <property type="molecule type" value="Genomic_DNA"/>
</dbReference>
<dbReference type="AlphaFoldDB" id="A0A1M6KJN4"/>
<protein>
    <submittedName>
        <fullName evidence="8">O-antigen ligase</fullName>
    </submittedName>
</protein>